<dbReference type="InterPro" id="IPR006593">
    <property type="entry name" value="Cyt_b561/ferric_Rdtase_TM"/>
</dbReference>
<sequence length="255" mass="27906">MPDSPILNSDPDEQSRLLPQAINSPNLDPTDVPAWDSKSLIVAHRQYGPVAGMLWVAEAGILIWFIGIWKVVLTHPAGLFTFHPLLQSFAILAFYQGILVLQPTKTPAQKRAGLSVHEVFQITGTVAIAAGTVIMIINKSLHNAPHFTSWHGLLGFITACVLVIQSSFGGLIGFEWSRKLILGESTARSLWKYHRASGYLLMILIALTFLTATQSDWLIMVSSVNERYILACASIVAVVGLLARTSIRKIIPARA</sequence>
<evidence type="ECO:0000313" key="13">
    <source>
        <dbReference type="EMBL" id="EGG08900.1"/>
    </source>
</evidence>
<feature type="transmembrane region" description="Helical" evidence="11">
    <location>
        <begin position="153"/>
        <end position="176"/>
    </location>
</feature>
<dbReference type="GO" id="GO:0046872">
    <property type="term" value="F:metal ion binding"/>
    <property type="evidence" value="ECO:0007669"/>
    <property type="project" value="UniProtKB-KW"/>
</dbReference>
<evidence type="ECO:0000256" key="8">
    <source>
        <dbReference type="ARBA" id="ARBA00022989"/>
    </source>
</evidence>
<organism evidence="14">
    <name type="scientific">Melampsora larici-populina (strain 98AG31 / pathotype 3-4-7)</name>
    <name type="common">Poplar leaf rust fungus</name>
    <dbReference type="NCBI Taxonomy" id="747676"/>
    <lineage>
        <taxon>Eukaryota</taxon>
        <taxon>Fungi</taxon>
        <taxon>Dikarya</taxon>
        <taxon>Basidiomycota</taxon>
        <taxon>Pucciniomycotina</taxon>
        <taxon>Pucciniomycetes</taxon>
        <taxon>Pucciniales</taxon>
        <taxon>Melampsoraceae</taxon>
        <taxon>Melampsora</taxon>
    </lineage>
</organism>
<feature type="transmembrane region" description="Helical" evidence="11">
    <location>
        <begin position="122"/>
        <end position="141"/>
    </location>
</feature>
<proteinExistence type="predicted"/>
<dbReference type="Gene3D" id="1.20.120.1770">
    <property type="match status" value="1"/>
</dbReference>
<evidence type="ECO:0000256" key="7">
    <source>
        <dbReference type="ARBA" id="ARBA00022982"/>
    </source>
</evidence>
<dbReference type="PANTHER" id="PTHR15422">
    <property type="entry name" value="OS05G0565100 PROTEIN"/>
    <property type="match status" value="1"/>
</dbReference>
<dbReference type="InterPro" id="IPR045150">
    <property type="entry name" value="CYB561D1/2"/>
</dbReference>
<evidence type="ECO:0000313" key="14">
    <source>
        <dbReference type="Proteomes" id="UP000001072"/>
    </source>
</evidence>
<dbReference type="Proteomes" id="UP000001072">
    <property type="component" value="Unassembled WGS sequence"/>
</dbReference>
<feature type="domain" description="Cytochrome b561" evidence="12">
    <location>
        <begin position="47"/>
        <end position="252"/>
    </location>
</feature>
<dbReference type="PROSITE" id="PS50939">
    <property type="entry name" value="CYTOCHROME_B561"/>
    <property type="match status" value="1"/>
</dbReference>
<dbReference type="KEGG" id="mlr:MELLADRAFT_74466"/>
<evidence type="ECO:0000256" key="10">
    <source>
        <dbReference type="ARBA" id="ARBA00023136"/>
    </source>
</evidence>
<protein>
    <recommendedName>
        <fullName evidence="12">Cytochrome b561 domain-containing protein</fullName>
    </recommendedName>
</protein>
<feature type="transmembrane region" description="Helical" evidence="11">
    <location>
        <begin position="227"/>
        <end position="247"/>
    </location>
</feature>
<keyword evidence="10 11" id="KW-0472">Membrane</keyword>
<dbReference type="AlphaFoldDB" id="F4RFN9"/>
<dbReference type="eggNOG" id="ENOG502S87A">
    <property type="taxonomic scope" value="Eukaryota"/>
</dbReference>
<keyword evidence="6" id="KW-0479">Metal-binding</keyword>
<dbReference type="HOGENOM" id="CLU_090067_1_0_1"/>
<dbReference type="CDD" id="cd08761">
    <property type="entry name" value="Cyt_b561_CYB561D2_like"/>
    <property type="match status" value="1"/>
</dbReference>
<dbReference type="VEuPathDB" id="FungiDB:MELLADRAFT_74466"/>
<keyword evidence="5 11" id="KW-0812">Transmembrane</keyword>
<dbReference type="RefSeq" id="XP_007407874.1">
    <property type="nucleotide sequence ID" value="XM_007407812.1"/>
</dbReference>
<feature type="transmembrane region" description="Helical" evidence="11">
    <location>
        <begin position="81"/>
        <end position="101"/>
    </location>
</feature>
<accession>F4RFN9</accession>
<feature type="transmembrane region" description="Helical" evidence="11">
    <location>
        <begin position="196"/>
        <end position="215"/>
    </location>
</feature>
<keyword evidence="4" id="KW-0349">Heme</keyword>
<evidence type="ECO:0000259" key="12">
    <source>
        <dbReference type="PROSITE" id="PS50939"/>
    </source>
</evidence>
<evidence type="ECO:0000256" key="2">
    <source>
        <dbReference type="ARBA" id="ARBA00004141"/>
    </source>
</evidence>
<reference evidence="14" key="1">
    <citation type="journal article" date="2011" name="Proc. Natl. Acad. Sci. U.S.A.">
        <title>Obligate biotrophy features unraveled by the genomic analysis of rust fungi.</title>
        <authorList>
            <person name="Duplessis S."/>
            <person name="Cuomo C.A."/>
            <person name="Lin Y.-C."/>
            <person name="Aerts A."/>
            <person name="Tisserant E."/>
            <person name="Veneault-Fourrey C."/>
            <person name="Joly D.L."/>
            <person name="Hacquard S."/>
            <person name="Amselem J."/>
            <person name="Cantarel B.L."/>
            <person name="Chiu R."/>
            <person name="Coutinho P.M."/>
            <person name="Feau N."/>
            <person name="Field M."/>
            <person name="Frey P."/>
            <person name="Gelhaye E."/>
            <person name="Goldberg J."/>
            <person name="Grabherr M.G."/>
            <person name="Kodira C.D."/>
            <person name="Kohler A."/>
            <person name="Kuees U."/>
            <person name="Lindquist E.A."/>
            <person name="Lucas S.M."/>
            <person name="Mago R."/>
            <person name="Mauceli E."/>
            <person name="Morin E."/>
            <person name="Murat C."/>
            <person name="Pangilinan J.L."/>
            <person name="Park R."/>
            <person name="Pearson M."/>
            <person name="Quesneville H."/>
            <person name="Rouhier N."/>
            <person name="Sakthikumar S."/>
            <person name="Salamov A.A."/>
            <person name="Schmutz J."/>
            <person name="Selles B."/>
            <person name="Shapiro H."/>
            <person name="Tanguay P."/>
            <person name="Tuskan G.A."/>
            <person name="Henrissat B."/>
            <person name="Van de Peer Y."/>
            <person name="Rouze P."/>
            <person name="Ellis J.G."/>
            <person name="Dodds P.N."/>
            <person name="Schein J.E."/>
            <person name="Zhong S."/>
            <person name="Hamelin R.C."/>
            <person name="Grigoriev I.V."/>
            <person name="Szabo L.J."/>
            <person name="Martin F."/>
        </authorList>
    </citation>
    <scope>NUCLEOTIDE SEQUENCE [LARGE SCALE GENOMIC DNA]</scope>
    <source>
        <strain evidence="14">98AG31 / pathotype 3-4-7</strain>
    </source>
</reference>
<evidence type="ECO:0000256" key="6">
    <source>
        <dbReference type="ARBA" id="ARBA00022723"/>
    </source>
</evidence>
<comment type="subcellular location">
    <subcellularLocation>
        <location evidence="2">Membrane</location>
        <topology evidence="2">Multi-pass membrane protein</topology>
    </subcellularLocation>
</comment>
<keyword evidence="8 11" id="KW-1133">Transmembrane helix</keyword>
<comment type="cofactor">
    <cofactor evidence="1">
        <name>heme b</name>
        <dbReference type="ChEBI" id="CHEBI:60344"/>
    </cofactor>
</comment>
<feature type="transmembrane region" description="Helical" evidence="11">
    <location>
        <begin position="47"/>
        <end position="69"/>
    </location>
</feature>
<dbReference type="GeneID" id="18932560"/>
<gene>
    <name evidence="13" type="ORF">MELLADRAFT_74466</name>
</gene>
<evidence type="ECO:0000256" key="9">
    <source>
        <dbReference type="ARBA" id="ARBA00023004"/>
    </source>
</evidence>
<keyword evidence="9" id="KW-0408">Iron</keyword>
<keyword evidence="3" id="KW-0813">Transport</keyword>
<evidence type="ECO:0000256" key="5">
    <source>
        <dbReference type="ARBA" id="ARBA00022692"/>
    </source>
</evidence>
<dbReference type="EMBL" id="GL883099">
    <property type="protein sequence ID" value="EGG08900.1"/>
    <property type="molecule type" value="Genomic_DNA"/>
</dbReference>
<evidence type="ECO:0000256" key="11">
    <source>
        <dbReference type="SAM" id="Phobius"/>
    </source>
</evidence>
<dbReference type="InParanoid" id="F4RFN9"/>
<dbReference type="OrthoDB" id="432881at2759"/>
<dbReference type="PANTHER" id="PTHR15422:SF45">
    <property type="entry name" value="CYTOCHROME B561 DOMAIN-CONTAINING PROTEIN"/>
    <property type="match status" value="1"/>
</dbReference>
<evidence type="ECO:0000256" key="4">
    <source>
        <dbReference type="ARBA" id="ARBA00022617"/>
    </source>
</evidence>
<keyword evidence="7" id="KW-0249">Electron transport</keyword>
<evidence type="ECO:0000256" key="1">
    <source>
        <dbReference type="ARBA" id="ARBA00001970"/>
    </source>
</evidence>
<dbReference type="Pfam" id="PF03188">
    <property type="entry name" value="Cytochrom_B561"/>
    <property type="match status" value="1"/>
</dbReference>
<evidence type="ECO:0000256" key="3">
    <source>
        <dbReference type="ARBA" id="ARBA00022448"/>
    </source>
</evidence>
<keyword evidence="14" id="KW-1185">Reference proteome</keyword>
<dbReference type="GO" id="GO:0016020">
    <property type="term" value="C:membrane"/>
    <property type="evidence" value="ECO:0007669"/>
    <property type="project" value="UniProtKB-SubCell"/>
</dbReference>
<dbReference type="GO" id="GO:0140575">
    <property type="term" value="F:transmembrane monodehydroascorbate reductase activity"/>
    <property type="evidence" value="ECO:0007669"/>
    <property type="project" value="InterPro"/>
</dbReference>
<dbReference type="SMART" id="SM00665">
    <property type="entry name" value="B561"/>
    <property type="match status" value="1"/>
</dbReference>
<name>F4RFN9_MELLP</name>